<dbReference type="Gene3D" id="1.20.1640.10">
    <property type="entry name" value="Multidrug efflux transporter AcrB transmembrane domain"/>
    <property type="match status" value="2"/>
</dbReference>
<feature type="transmembrane region" description="Helical" evidence="1">
    <location>
        <begin position="312"/>
        <end position="331"/>
    </location>
</feature>
<feature type="transmembrane region" description="Helical" evidence="1">
    <location>
        <begin position="438"/>
        <end position="455"/>
    </location>
</feature>
<dbReference type="InterPro" id="IPR027463">
    <property type="entry name" value="AcrB_DN_DC_subdom"/>
</dbReference>
<accession>A0A381QY88</accession>
<dbReference type="PANTHER" id="PTHR32063">
    <property type="match status" value="1"/>
</dbReference>
<feature type="transmembrane region" description="Helical" evidence="1">
    <location>
        <begin position="928"/>
        <end position="953"/>
    </location>
</feature>
<dbReference type="Gene3D" id="3.30.70.1430">
    <property type="entry name" value="Multidrug efflux transporter AcrB pore domain"/>
    <property type="match status" value="2"/>
</dbReference>
<dbReference type="Gene3D" id="3.30.2090.10">
    <property type="entry name" value="Multidrug efflux transporter AcrB TolC docking domain, DN and DC subdomains"/>
    <property type="match status" value="2"/>
</dbReference>
<dbReference type="SUPFAM" id="SSF82866">
    <property type="entry name" value="Multidrug efflux transporter AcrB transmembrane domain"/>
    <property type="match status" value="2"/>
</dbReference>
<feature type="transmembrane region" description="Helical" evidence="1">
    <location>
        <begin position="410"/>
        <end position="432"/>
    </location>
</feature>
<organism evidence="2">
    <name type="scientific">marine metagenome</name>
    <dbReference type="NCBI Taxonomy" id="408172"/>
    <lineage>
        <taxon>unclassified sequences</taxon>
        <taxon>metagenomes</taxon>
        <taxon>ecological metagenomes</taxon>
    </lineage>
</organism>
<dbReference type="EMBL" id="UINC01001593">
    <property type="protein sequence ID" value="SUZ84406.1"/>
    <property type="molecule type" value="Genomic_DNA"/>
</dbReference>
<feature type="transmembrane region" description="Helical" evidence="1">
    <location>
        <begin position="1005"/>
        <end position="1031"/>
    </location>
</feature>
<evidence type="ECO:0008006" key="3">
    <source>
        <dbReference type="Google" id="ProtNLM"/>
    </source>
</evidence>
<keyword evidence="1" id="KW-1133">Transmembrane helix</keyword>
<dbReference type="GO" id="GO:0042910">
    <property type="term" value="F:xenobiotic transmembrane transporter activity"/>
    <property type="evidence" value="ECO:0007669"/>
    <property type="project" value="TreeGrafter"/>
</dbReference>
<feature type="transmembrane region" description="Helical" evidence="1">
    <location>
        <begin position="514"/>
        <end position="536"/>
    </location>
</feature>
<dbReference type="GO" id="GO:0005886">
    <property type="term" value="C:plasma membrane"/>
    <property type="evidence" value="ECO:0007669"/>
    <property type="project" value="TreeGrafter"/>
</dbReference>
<evidence type="ECO:0000256" key="1">
    <source>
        <dbReference type="SAM" id="Phobius"/>
    </source>
</evidence>
<feature type="transmembrane region" description="Helical" evidence="1">
    <location>
        <begin position="876"/>
        <end position="895"/>
    </location>
</feature>
<protein>
    <recommendedName>
        <fullName evidence="3">SSD domain-containing protein</fullName>
    </recommendedName>
</protein>
<dbReference type="Pfam" id="PF00873">
    <property type="entry name" value="ACR_tran"/>
    <property type="match status" value="1"/>
</dbReference>
<dbReference type="InterPro" id="IPR001036">
    <property type="entry name" value="Acrflvin-R"/>
</dbReference>
<reference evidence="2" key="1">
    <citation type="submission" date="2018-05" db="EMBL/GenBank/DDBJ databases">
        <authorList>
            <person name="Lanie J.A."/>
            <person name="Ng W.-L."/>
            <person name="Kazmierczak K.M."/>
            <person name="Andrzejewski T.M."/>
            <person name="Davidsen T.M."/>
            <person name="Wayne K.J."/>
            <person name="Tettelin H."/>
            <person name="Glass J.I."/>
            <person name="Rusch D."/>
            <person name="Podicherti R."/>
            <person name="Tsui H.-C.T."/>
            <person name="Winkler M.E."/>
        </authorList>
    </citation>
    <scope>NUCLEOTIDE SEQUENCE</scope>
</reference>
<dbReference type="Gene3D" id="3.30.70.1320">
    <property type="entry name" value="Multidrug efflux transporter AcrB pore domain like"/>
    <property type="match status" value="1"/>
</dbReference>
<dbReference type="AlphaFoldDB" id="A0A381QY88"/>
<feature type="transmembrane region" description="Helical" evidence="1">
    <location>
        <begin position="902"/>
        <end position="922"/>
    </location>
</feature>
<feature type="transmembrane region" description="Helical" evidence="1">
    <location>
        <begin position="974"/>
        <end position="993"/>
    </location>
</feature>
<evidence type="ECO:0000313" key="2">
    <source>
        <dbReference type="EMBL" id="SUZ84406.1"/>
    </source>
</evidence>
<sequence>MFFLIIGGIASYQNMKSEFFPIPNLNIISINVAYLGASPSEIESSICSKIEDRLQGISGIEKVNSYSTENSGMVTIQIHSTSEFDEILDEVKTVVNSMDNLPVNSEKPIIKEIKMDEKVLDVVIYGHVEENTLLQVTKEIDQEIKMLNEVSYTEILGDRNREITIEVSENNLEKYNLNFDQITLAINAGSIDLPGGILSTSKEELLIRTVGQSYNAKEYEKIVIRSQPNGSQLLLKDIATIKDAFVEVDKSYRWNGIPAMFVGVNLVGDQDVLRAAEELRTYVNNKKANMPAGIEIDYFYDQARYLQDRINLLYRNFAIGITLVLILLTMFLKPSLAFWVAMGIPISFGGALLILPLIGVSVNVLSAFMFIVVLGIVVDDAIIVGENVFRRRIKFNEDNYTSTVNGTMEVLIPVFFGVLTTIAVFAPMLNLAGQTGSIWKMFPLTAIPILVMSLIESTTILPSHLNHAGDWFKTNFVTFGKLLSRARNFCSDRLYHFVDNFWIPLVKKAMDQRYTAIAVFTGLLLISFSLVAGGWVKWTFFPTLEAEEVSIAFELAEGSPINKTQEVVSIIEREALQLKDEINSTSPSIIISNVLTTAGEQYYSKEESTKGPGGFTVRSTSTPHIGEVVVILTPADERWNLTGAYDIIDILRERIGTISGVERLSYSANIFTAGKPIDFEFQGNNFENLNAAVEQTKILLSSFPGIYELNDSNQKGKSELQIELLPSAEVYGITTLDIAKQVRQAFFGEEVQRIQRDDDDIRVMLKLPKEERRTMATLENMRIRTNQGIKVPLYSVARIQEIEGYSKIKRSDGMRVIEVQAEVDISKNTPGMVLQNLIGNESTPKGELAIILDQYQDIQFALGGEPKEQAEQLEDIAYKFAIAIFAIYVLLAIPLKSYFKPLIVLSAIPYGMVGAILGHLLFGVSLSVLSLLGIVALSGVVVNDSLLLVVFINRKMEEGVAVKDAVVHSVRTRFRPVVLTSITTFLGIMPLLFNQSTQVLFLKPMAISLGIGILFATTIILLLVPISYIIINDFIKLVKWK</sequence>
<dbReference type="SUPFAM" id="SSF82714">
    <property type="entry name" value="Multidrug efflux transporter AcrB TolC docking domain, DN and DC subdomains"/>
    <property type="match status" value="2"/>
</dbReference>
<name>A0A381QY88_9ZZZZ</name>
<keyword evidence="1" id="KW-0812">Transmembrane</keyword>
<dbReference type="PANTHER" id="PTHR32063:SF33">
    <property type="entry name" value="RND SUPERFAMILY EFFLUX PUMP PERMEASE COMPONENT"/>
    <property type="match status" value="1"/>
</dbReference>
<gene>
    <name evidence="2" type="ORF">METZ01_LOCUS37260</name>
</gene>
<keyword evidence="1" id="KW-0472">Membrane</keyword>
<feature type="transmembrane region" description="Helical" evidence="1">
    <location>
        <begin position="364"/>
        <end position="389"/>
    </location>
</feature>
<dbReference type="Gene3D" id="3.30.70.1440">
    <property type="entry name" value="Multidrug efflux transporter AcrB pore domain"/>
    <property type="match status" value="1"/>
</dbReference>
<feature type="transmembrane region" description="Helical" evidence="1">
    <location>
        <begin position="338"/>
        <end position="358"/>
    </location>
</feature>
<dbReference type="PRINTS" id="PR00702">
    <property type="entry name" value="ACRIFLAVINRP"/>
</dbReference>
<proteinExistence type="predicted"/>
<dbReference type="SUPFAM" id="SSF82693">
    <property type="entry name" value="Multidrug efflux transporter AcrB pore domain, PN1, PN2, PC1 and PC2 subdomains"/>
    <property type="match status" value="1"/>
</dbReference>